<protein>
    <submittedName>
        <fullName evidence="1">Putative HTH-type transcriptional regulator ywnA</fullName>
    </submittedName>
</protein>
<dbReference type="Pfam" id="PF02082">
    <property type="entry name" value="Rrf2"/>
    <property type="match status" value="1"/>
</dbReference>
<reference evidence="1 2" key="1">
    <citation type="submission" date="2018-07" db="EMBL/GenBank/DDBJ databases">
        <authorList>
            <person name="Feyereisen M."/>
        </authorList>
    </citation>
    <scope>NUCLEOTIDE SEQUENCE [LARGE SCALE GENOMIC DNA]</scope>
    <source>
        <strain evidence="1 2">UCCLBBS449</strain>
    </source>
</reference>
<dbReference type="Gene3D" id="1.10.10.10">
    <property type="entry name" value="Winged helix-like DNA-binding domain superfamily/Winged helix DNA-binding domain"/>
    <property type="match status" value="1"/>
</dbReference>
<dbReference type="Proteomes" id="UP000307074">
    <property type="component" value="Chromosome"/>
</dbReference>
<dbReference type="InterPro" id="IPR036388">
    <property type="entry name" value="WH-like_DNA-bd_sf"/>
</dbReference>
<organism evidence="1 2">
    <name type="scientific">Levilactobacillus brevis</name>
    <name type="common">Lactobacillus brevis</name>
    <dbReference type="NCBI Taxonomy" id="1580"/>
    <lineage>
        <taxon>Bacteria</taxon>
        <taxon>Bacillati</taxon>
        <taxon>Bacillota</taxon>
        <taxon>Bacilli</taxon>
        <taxon>Lactobacillales</taxon>
        <taxon>Lactobacillaceae</taxon>
        <taxon>Levilactobacillus</taxon>
    </lineage>
</organism>
<proteinExistence type="predicted"/>
<dbReference type="InterPro" id="IPR036390">
    <property type="entry name" value="WH_DNA-bd_sf"/>
</dbReference>
<dbReference type="GO" id="GO:0003700">
    <property type="term" value="F:DNA-binding transcription factor activity"/>
    <property type="evidence" value="ECO:0007669"/>
    <property type="project" value="TreeGrafter"/>
</dbReference>
<evidence type="ECO:0000313" key="2">
    <source>
        <dbReference type="Proteomes" id="UP000307074"/>
    </source>
</evidence>
<dbReference type="EMBL" id="CP031198">
    <property type="protein sequence ID" value="QCZ52418.1"/>
    <property type="molecule type" value="Genomic_DNA"/>
</dbReference>
<accession>A0A0C1M3W8</accession>
<gene>
    <name evidence="1" type="ORF">UCCLBBS449_0434</name>
</gene>
<dbReference type="GO" id="GO:0005829">
    <property type="term" value="C:cytosol"/>
    <property type="evidence" value="ECO:0007669"/>
    <property type="project" value="TreeGrafter"/>
</dbReference>
<dbReference type="PROSITE" id="PS51197">
    <property type="entry name" value="HTH_RRF2_2"/>
    <property type="match status" value="1"/>
</dbReference>
<dbReference type="SUPFAM" id="SSF46785">
    <property type="entry name" value="Winged helix' DNA-binding domain"/>
    <property type="match status" value="1"/>
</dbReference>
<dbReference type="AlphaFoldDB" id="A0A0C1M3W8"/>
<dbReference type="PANTHER" id="PTHR33221">
    <property type="entry name" value="WINGED HELIX-TURN-HELIX TRANSCRIPTIONAL REGULATOR, RRF2 FAMILY"/>
    <property type="match status" value="1"/>
</dbReference>
<name>A0A0C1M3W8_LEVBR</name>
<evidence type="ECO:0000313" key="1">
    <source>
        <dbReference type="EMBL" id="QCZ52418.1"/>
    </source>
</evidence>
<dbReference type="PANTHER" id="PTHR33221:SF15">
    <property type="entry name" value="HTH-TYPE TRANSCRIPTIONAL REGULATOR YWGB-RELATED"/>
    <property type="match status" value="1"/>
</dbReference>
<sequence>MMRYSHKLSDAVHILAYIVIYRDHDLSSAAIAASVTSNPALVRRLMGALRRANLLATTQGAAAPKLARDPALITLLDIYQAVENPGDLLHVDEETNPKCIVGGNIQATLETAYSEVQQAAERQMQQITLASLITDIWTREREKSSTH</sequence>
<dbReference type="InterPro" id="IPR000944">
    <property type="entry name" value="Tscrpt_reg_Rrf2"/>
</dbReference>